<organism evidence="1 2">
    <name type="scientific">Paxillus rubicundulus Ve08.2h10</name>
    <dbReference type="NCBI Taxonomy" id="930991"/>
    <lineage>
        <taxon>Eukaryota</taxon>
        <taxon>Fungi</taxon>
        <taxon>Dikarya</taxon>
        <taxon>Basidiomycota</taxon>
        <taxon>Agaricomycotina</taxon>
        <taxon>Agaricomycetes</taxon>
        <taxon>Agaricomycetidae</taxon>
        <taxon>Boletales</taxon>
        <taxon>Paxilineae</taxon>
        <taxon>Paxillaceae</taxon>
        <taxon>Paxillus</taxon>
    </lineage>
</organism>
<proteinExistence type="predicted"/>
<sequence length="57" mass="6553">MTGVLFLETLCFCDEQGLSMVDCLNSFKDTSEKVHDYNRMQPKEHMKRLGGNEINVV</sequence>
<reference evidence="1 2" key="1">
    <citation type="submission" date="2014-04" db="EMBL/GenBank/DDBJ databases">
        <authorList>
            <consortium name="DOE Joint Genome Institute"/>
            <person name="Kuo A."/>
            <person name="Kohler A."/>
            <person name="Jargeat P."/>
            <person name="Nagy L.G."/>
            <person name="Floudas D."/>
            <person name="Copeland A."/>
            <person name="Barry K.W."/>
            <person name="Cichocki N."/>
            <person name="Veneault-Fourrey C."/>
            <person name="LaButti K."/>
            <person name="Lindquist E.A."/>
            <person name="Lipzen A."/>
            <person name="Lundell T."/>
            <person name="Morin E."/>
            <person name="Murat C."/>
            <person name="Sun H."/>
            <person name="Tunlid A."/>
            <person name="Henrissat B."/>
            <person name="Grigoriev I.V."/>
            <person name="Hibbett D.S."/>
            <person name="Martin F."/>
            <person name="Nordberg H.P."/>
            <person name="Cantor M.N."/>
            <person name="Hua S.X."/>
        </authorList>
    </citation>
    <scope>NUCLEOTIDE SEQUENCE [LARGE SCALE GENOMIC DNA]</scope>
    <source>
        <strain evidence="1 2">Ve08.2h10</strain>
    </source>
</reference>
<dbReference type="HOGENOM" id="CLU_2997083_0_0_1"/>
<dbReference type="Proteomes" id="UP000054538">
    <property type="component" value="Unassembled WGS sequence"/>
</dbReference>
<dbReference type="AlphaFoldDB" id="A0A0D0DNB1"/>
<keyword evidence="2" id="KW-1185">Reference proteome</keyword>
<evidence type="ECO:0000313" key="1">
    <source>
        <dbReference type="EMBL" id="KIK80055.1"/>
    </source>
</evidence>
<protein>
    <submittedName>
        <fullName evidence="1">Uncharacterized protein</fullName>
    </submittedName>
</protein>
<accession>A0A0D0DNB1</accession>
<gene>
    <name evidence="1" type="ORF">PAXRUDRAFT_833756</name>
</gene>
<dbReference type="InParanoid" id="A0A0D0DNB1"/>
<dbReference type="EMBL" id="KN826113">
    <property type="protein sequence ID" value="KIK80055.1"/>
    <property type="molecule type" value="Genomic_DNA"/>
</dbReference>
<name>A0A0D0DNB1_9AGAM</name>
<reference evidence="2" key="2">
    <citation type="submission" date="2015-01" db="EMBL/GenBank/DDBJ databases">
        <title>Evolutionary Origins and Diversification of the Mycorrhizal Mutualists.</title>
        <authorList>
            <consortium name="DOE Joint Genome Institute"/>
            <consortium name="Mycorrhizal Genomics Consortium"/>
            <person name="Kohler A."/>
            <person name="Kuo A."/>
            <person name="Nagy L.G."/>
            <person name="Floudas D."/>
            <person name="Copeland A."/>
            <person name="Barry K.W."/>
            <person name="Cichocki N."/>
            <person name="Veneault-Fourrey C."/>
            <person name="LaButti K."/>
            <person name="Lindquist E.A."/>
            <person name="Lipzen A."/>
            <person name="Lundell T."/>
            <person name="Morin E."/>
            <person name="Murat C."/>
            <person name="Riley R."/>
            <person name="Ohm R."/>
            <person name="Sun H."/>
            <person name="Tunlid A."/>
            <person name="Henrissat B."/>
            <person name="Grigoriev I.V."/>
            <person name="Hibbett D.S."/>
            <person name="Martin F."/>
        </authorList>
    </citation>
    <scope>NUCLEOTIDE SEQUENCE [LARGE SCALE GENOMIC DNA]</scope>
    <source>
        <strain evidence="2">Ve08.2h10</strain>
    </source>
</reference>
<evidence type="ECO:0000313" key="2">
    <source>
        <dbReference type="Proteomes" id="UP000054538"/>
    </source>
</evidence>